<keyword evidence="2" id="KW-0812">Transmembrane</keyword>
<accession>A0A9P6M524</accession>
<reference evidence="3" key="1">
    <citation type="journal article" date="2020" name="Fungal Divers.">
        <title>Resolving the Mortierellaceae phylogeny through synthesis of multi-gene phylogenetics and phylogenomics.</title>
        <authorList>
            <person name="Vandepol N."/>
            <person name="Liber J."/>
            <person name="Desiro A."/>
            <person name="Na H."/>
            <person name="Kennedy M."/>
            <person name="Barry K."/>
            <person name="Grigoriev I.V."/>
            <person name="Miller A.N."/>
            <person name="O'Donnell K."/>
            <person name="Stajich J.E."/>
            <person name="Bonito G."/>
        </authorList>
    </citation>
    <scope>NUCLEOTIDE SEQUENCE</scope>
    <source>
        <strain evidence="3">CK1249</strain>
    </source>
</reference>
<evidence type="ECO:0000256" key="1">
    <source>
        <dbReference type="SAM" id="MobiDB-lite"/>
    </source>
</evidence>
<keyword evidence="2" id="KW-1133">Transmembrane helix</keyword>
<name>A0A9P6M524_MORAP</name>
<feature type="compositionally biased region" description="Polar residues" evidence="1">
    <location>
        <begin position="12"/>
        <end position="21"/>
    </location>
</feature>
<organism evidence="3 4">
    <name type="scientific">Mortierella alpina</name>
    <name type="common">Oleaginous fungus</name>
    <name type="synonym">Mortierella renispora</name>
    <dbReference type="NCBI Taxonomy" id="64518"/>
    <lineage>
        <taxon>Eukaryota</taxon>
        <taxon>Fungi</taxon>
        <taxon>Fungi incertae sedis</taxon>
        <taxon>Mucoromycota</taxon>
        <taxon>Mortierellomycotina</taxon>
        <taxon>Mortierellomycetes</taxon>
        <taxon>Mortierellales</taxon>
        <taxon>Mortierellaceae</taxon>
        <taxon>Mortierella</taxon>
    </lineage>
</organism>
<keyword evidence="2" id="KW-0472">Membrane</keyword>
<keyword evidence="4" id="KW-1185">Reference proteome</keyword>
<evidence type="ECO:0000256" key="2">
    <source>
        <dbReference type="SAM" id="Phobius"/>
    </source>
</evidence>
<dbReference type="OrthoDB" id="2434295at2759"/>
<protein>
    <submittedName>
        <fullName evidence="3">Uncharacterized protein</fullName>
    </submittedName>
</protein>
<gene>
    <name evidence="3" type="ORF">BGZ70_001618</name>
</gene>
<dbReference type="AlphaFoldDB" id="A0A9P6M524"/>
<feature type="region of interest" description="Disordered" evidence="1">
    <location>
        <begin position="1"/>
        <end position="21"/>
    </location>
</feature>
<evidence type="ECO:0000313" key="3">
    <source>
        <dbReference type="EMBL" id="KAF9966671.1"/>
    </source>
</evidence>
<comment type="caution">
    <text evidence="3">The sequence shown here is derived from an EMBL/GenBank/DDBJ whole genome shotgun (WGS) entry which is preliminary data.</text>
</comment>
<feature type="transmembrane region" description="Helical" evidence="2">
    <location>
        <begin position="141"/>
        <end position="161"/>
    </location>
</feature>
<sequence length="380" mass="44668">MANTDEDRVRTRVSQQDTESTTVDMTGMIDMGLKSAHVNPASVEYANPFQQPQPLHRSQEHHYSIQIPTINHWPTLFTQYARKGARFIHENVQRLKYHSYHSIPSRDNNHNPFRRSSFGSRRFFQKAGHTSSCSGRRFNRILILLGLYALIMTWAFLPALLRRPQDRNVWVRFFDHDEPVKVVLPPDRKMQVYDVKKHAIQEMDYRYSSYNPETVRLLAAHSLGLLRPDDVWDNTLYPNSARDPIIAIETGHELIDHLNQTLGCFSTSSAFYYDRFKSQFHPEFDDYQQLYNILQNMHDNRPLQNWQIRYLRQAINDPLQDEALYGPDFWVRPKNWYDQPSDYAQPTAYAQPTYHAQDIESIPVPEWNTLPPEVGGFVNK</sequence>
<feature type="compositionally biased region" description="Basic and acidic residues" evidence="1">
    <location>
        <begin position="1"/>
        <end position="10"/>
    </location>
</feature>
<dbReference type="Proteomes" id="UP000738359">
    <property type="component" value="Unassembled WGS sequence"/>
</dbReference>
<dbReference type="EMBL" id="JAAAHY010000137">
    <property type="protein sequence ID" value="KAF9966671.1"/>
    <property type="molecule type" value="Genomic_DNA"/>
</dbReference>
<proteinExistence type="predicted"/>
<evidence type="ECO:0000313" key="4">
    <source>
        <dbReference type="Proteomes" id="UP000738359"/>
    </source>
</evidence>